<evidence type="ECO:0000313" key="2">
    <source>
        <dbReference type="EMBL" id="EGR28639.1"/>
    </source>
</evidence>
<keyword evidence="3" id="KW-1185">Reference proteome</keyword>
<dbReference type="eggNOG" id="ENOG502RZU3">
    <property type="taxonomic scope" value="Eukaryota"/>
</dbReference>
<protein>
    <recommendedName>
        <fullName evidence="1">Complex 1 LYR protein domain-containing protein</fullName>
    </recommendedName>
</protein>
<dbReference type="Proteomes" id="UP000008983">
    <property type="component" value="Unassembled WGS sequence"/>
</dbReference>
<dbReference type="EMBL" id="GL984222">
    <property type="protein sequence ID" value="EGR28639.1"/>
    <property type="molecule type" value="Genomic_DNA"/>
</dbReference>
<proteinExistence type="predicted"/>
<sequence length="130" mass="15452">MSAQGKKMLEEILSKPIEHMILSKKMPTNKEALKLYREILKFSNHFYWNNYKGENWGEIIKKSARKEFEIGKSESDPLIALKMIMTTRESLQKTKEKVTIEQYTFNNSFFKKQMSEAHQKLKETVEETRN</sequence>
<dbReference type="RefSeq" id="XP_004029875.1">
    <property type="nucleotide sequence ID" value="XM_004029827.1"/>
</dbReference>
<dbReference type="GeneID" id="14904725"/>
<dbReference type="InParanoid" id="G0R1L0"/>
<evidence type="ECO:0000313" key="3">
    <source>
        <dbReference type="Proteomes" id="UP000008983"/>
    </source>
</evidence>
<dbReference type="Pfam" id="PF05347">
    <property type="entry name" value="Complex1_LYR"/>
    <property type="match status" value="1"/>
</dbReference>
<dbReference type="PANTHER" id="PTHR47484">
    <property type="entry name" value="COMPLEX 1 PROTEIN CONTAINING PROTEIN, EXPRESSED"/>
    <property type="match status" value="1"/>
</dbReference>
<dbReference type="PANTHER" id="PTHR47484:SF1">
    <property type="entry name" value="COMPLEX 1 PROTEIN CONTAINING PROTEIN, EXPRESSED"/>
    <property type="match status" value="1"/>
</dbReference>
<dbReference type="InterPro" id="IPR008011">
    <property type="entry name" value="Complex1_LYR_dom"/>
</dbReference>
<evidence type="ECO:0000259" key="1">
    <source>
        <dbReference type="Pfam" id="PF05347"/>
    </source>
</evidence>
<gene>
    <name evidence="2" type="ORF">IMG5_171220</name>
</gene>
<feature type="domain" description="Complex 1 LYR protein" evidence="1">
    <location>
        <begin position="30"/>
        <end position="91"/>
    </location>
</feature>
<organism evidence="2 3">
    <name type="scientific">Ichthyophthirius multifiliis</name>
    <name type="common">White spot disease agent</name>
    <name type="synonym">Ich</name>
    <dbReference type="NCBI Taxonomy" id="5932"/>
    <lineage>
        <taxon>Eukaryota</taxon>
        <taxon>Sar</taxon>
        <taxon>Alveolata</taxon>
        <taxon>Ciliophora</taxon>
        <taxon>Intramacronucleata</taxon>
        <taxon>Oligohymenophorea</taxon>
        <taxon>Hymenostomatida</taxon>
        <taxon>Ophryoglenina</taxon>
        <taxon>Ichthyophthirius</taxon>
    </lineage>
</organism>
<accession>G0R1L0</accession>
<dbReference type="OMA" id="GRDCLMK"/>
<dbReference type="AlphaFoldDB" id="G0R1L0"/>
<dbReference type="OrthoDB" id="74240at2759"/>
<reference evidence="2 3" key="1">
    <citation type="submission" date="2011-07" db="EMBL/GenBank/DDBJ databases">
        <authorList>
            <person name="Coyne R."/>
            <person name="Brami D."/>
            <person name="Johnson J."/>
            <person name="Hostetler J."/>
            <person name="Hannick L."/>
            <person name="Clark T."/>
            <person name="Cassidy-Hanley D."/>
            <person name="Inman J."/>
        </authorList>
    </citation>
    <scope>NUCLEOTIDE SEQUENCE [LARGE SCALE GENOMIC DNA]</scope>
    <source>
        <strain evidence="2 3">G5</strain>
    </source>
</reference>
<name>G0R1L0_ICHMU</name>